<dbReference type="Proteomes" id="UP000297736">
    <property type="component" value="Unassembled WGS sequence"/>
</dbReference>
<gene>
    <name evidence="2" type="ORF">EB834_09580</name>
</gene>
<keyword evidence="1" id="KW-0812">Transmembrane</keyword>
<feature type="transmembrane region" description="Helical" evidence="1">
    <location>
        <begin position="63"/>
        <end position="80"/>
    </location>
</feature>
<feature type="transmembrane region" description="Helical" evidence="1">
    <location>
        <begin position="86"/>
        <end position="106"/>
    </location>
</feature>
<protein>
    <submittedName>
        <fullName evidence="2">Uncharacterized protein</fullName>
    </submittedName>
</protein>
<dbReference type="AlphaFoldDB" id="A0A4Z0KMR9"/>
<keyword evidence="1" id="KW-0472">Membrane</keyword>
<evidence type="ECO:0000313" key="2">
    <source>
        <dbReference type="EMBL" id="TGD38800.1"/>
    </source>
</evidence>
<accession>A0A4Z0KMR9</accession>
<dbReference type="RefSeq" id="WP_096161542.1">
    <property type="nucleotide sequence ID" value="NZ_RHFF01000008.1"/>
</dbReference>
<sequence length="137" mass="15740">MMTDLDGLRTAIRNDTDAELSPKWLEWALIASLVYTVVLHLVDVVLLILLTPRVLRGRQWARITLTAYLVIATYFSLYSASKGGMFLWAVIPTDILHVIMIGLLWIPPSTRRFFASHWSHRRPPDEQRSESPSPQNR</sequence>
<comment type="caution">
    <text evidence="2">The sequence shown here is derived from an EMBL/GenBank/DDBJ whole genome shotgun (WGS) entry which is preliminary data.</text>
</comment>
<proteinExistence type="predicted"/>
<keyword evidence="1" id="KW-1133">Transmembrane helix</keyword>
<organism evidence="2 3">
    <name type="scientific">Brevibacterium aurantiacum</name>
    <dbReference type="NCBI Taxonomy" id="273384"/>
    <lineage>
        <taxon>Bacteria</taxon>
        <taxon>Bacillati</taxon>
        <taxon>Actinomycetota</taxon>
        <taxon>Actinomycetes</taxon>
        <taxon>Micrococcales</taxon>
        <taxon>Brevibacteriaceae</taxon>
        <taxon>Brevibacterium</taxon>
    </lineage>
</organism>
<dbReference type="EMBL" id="RHFF01000008">
    <property type="protein sequence ID" value="TGD38800.1"/>
    <property type="molecule type" value="Genomic_DNA"/>
</dbReference>
<reference evidence="2 3" key="1">
    <citation type="submission" date="2018-10" db="EMBL/GenBank/DDBJ databases">
        <title>Brevibacterium genomes from Austrain hard cheese rinds.</title>
        <authorList>
            <person name="Anast J.M."/>
            <person name="Dzieciol M."/>
            <person name="Schultz D.L."/>
            <person name="Mann E."/>
            <person name="Wagner M."/>
            <person name="Schmitz-Esser S."/>
        </authorList>
    </citation>
    <scope>NUCLEOTIDE SEQUENCE [LARGE SCALE GENOMIC DNA]</scope>
    <source>
        <strain evidence="2 3">L261</strain>
    </source>
</reference>
<evidence type="ECO:0000313" key="3">
    <source>
        <dbReference type="Proteomes" id="UP000297736"/>
    </source>
</evidence>
<evidence type="ECO:0000256" key="1">
    <source>
        <dbReference type="SAM" id="Phobius"/>
    </source>
</evidence>
<feature type="transmembrane region" description="Helical" evidence="1">
    <location>
        <begin position="27"/>
        <end position="51"/>
    </location>
</feature>
<name>A0A4Z0KMR9_BREAU</name>